<keyword evidence="3" id="KW-0723">Serine/threonine-protein kinase</keyword>
<gene>
    <name evidence="23" type="ORF">KP509_24G036300</name>
</gene>
<evidence type="ECO:0000256" key="16">
    <source>
        <dbReference type="ARBA" id="ARBA00047899"/>
    </source>
</evidence>
<keyword evidence="7 19" id="KW-0732">Signal</keyword>
<keyword evidence="12 18" id="KW-0472">Membrane</keyword>
<dbReference type="SMART" id="SM00108">
    <property type="entry name" value="B_lectin"/>
    <property type="match status" value="1"/>
</dbReference>
<evidence type="ECO:0000256" key="15">
    <source>
        <dbReference type="ARBA" id="ARBA00023180"/>
    </source>
</evidence>
<evidence type="ECO:0000256" key="2">
    <source>
        <dbReference type="ARBA" id="ARBA00012513"/>
    </source>
</evidence>
<keyword evidence="4" id="KW-0245">EGF-like domain</keyword>
<dbReference type="OrthoDB" id="248923at2759"/>
<dbReference type="OMA" id="NSCMETP"/>
<keyword evidence="14" id="KW-0675">Receptor</keyword>
<evidence type="ECO:0000256" key="10">
    <source>
        <dbReference type="ARBA" id="ARBA00022840"/>
    </source>
</evidence>
<feature type="chain" id="PRO_5035732446" description="non-specific serine/threonine protein kinase" evidence="19">
    <location>
        <begin position="22"/>
        <end position="920"/>
    </location>
</feature>
<reference evidence="23" key="1">
    <citation type="submission" date="2021-08" db="EMBL/GenBank/DDBJ databases">
        <title>WGS assembly of Ceratopteris richardii.</title>
        <authorList>
            <person name="Marchant D.B."/>
            <person name="Chen G."/>
            <person name="Jenkins J."/>
            <person name="Shu S."/>
            <person name="Leebens-Mack J."/>
            <person name="Grimwood J."/>
            <person name="Schmutz J."/>
            <person name="Soltis P."/>
            <person name="Soltis D."/>
            <person name="Chen Z.-H."/>
        </authorList>
    </citation>
    <scope>NUCLEOTIDE SEQUENCE</scope>
    <source>
        <strain evidence="23">Whitten #5841</strain>
        <tissue evidence="23">Leaf</tissue>
    </source>
</reference>
<evidence type="ECO:0000256" key="1">
    <source>
        <dbReference type="ARBA" id="ARBA00004167"/>
    </source>
</evidence>
<keyword evidence="24" id="KW-1185">Reference proteome</keyword>
<dbReference type="FunFam" id="1.10.510.10:FF:000537">
    <property type="entry name" value="Putative receptor-like protein kinase"/>
    <property type="match status" value="1"/>
</dbReference>
<accession>A0A8T2RU13</accession>
<evidence type="ECO:0000256" key="11">
    <source>
        <dbReference type="ARBA" id="ARBA00022989"/>
    </source>
</evidence>
<dbReference type="PROSITE" id="PS50011">
    <property type="entry name" value="PROTEIN_KINASE_DOM"/>
    <property type="match status" value="1"/>
</dbReference>
<keyword evidence="11 18" id="KW-1133">Transmembrane helix</keyword>
<dbReference type="InterPro" id="IPR001480">
    <property type="entry name" value="Bulb-type_lectin_dom"/>
</dbReference>
<evidence type="ECO:0000256" key="4">
    <source>
        <dbReference type="ARBA" id="ARBA00022536"/>
    </source>
</evidence>
<feature type="domain" description="Protein kinase" evidence="20">
    <location>
        <begin position="536"/>
        <end position="852"/>
    </location>
</feature>
<keyword evidence="13" id="KW-1015">Disulfide bond</keyword>
<dbReference type="SUPFAM" id="SSF56112">
    <property type="entry name" value="Protein kinase-like (PK-like)"/>
    <property type="match status" value="1"/>
</dbReference>
<name>A0A8T2RU13_CERRI</name>
<dbReference type="InterPro" id="IPR051343">
    <property type="entry name" value="G-type_lectin_kinases/EP1-like"/>
</dbReference>
<comment type="caution">
    <text evidence="23">The sequence shown here is derived from an EMBL/GenBank/DDBJ whole genome shotgun (WGS) entry which is preliminary data.</text>
</comment>
<evidence type="ECO:0000256" key="5">
    <source>
        <dbReference type="ARBA" id="ARBA00022679"/>
    </source>
</evidence>
<evidence type="ECO:0000256" key="7">
    <source>
        <dbReference type="ARBA" id="ARBA00022729"/>
    </source>
</evidence>
<dbReference type="PANTHER" id="PTHR47976:SF115">
    <property type="entry name" value="RECEPTOR-LIKE SERINE_THREONINE-PROTEIN KINASE"/>
    <property type="match status" value="1"/>
</dbReference>
<dbReference type="PIRSF" id="PIRSF000641">
    <property type="entry name" value="SRK"/>
    <property type="match status" value="1"/>
</dbReference>
<evidence type="ECO:0000259" key="21">
    <source>
        <dbReference type="PROSITE" id="PS50927"/>
    </source>
</evidence>
<dbReference type="Pfam" id="PF00024">
    <property type="entry name" value="PAN_1"/>
    <property type="match status" value="1"/>
</dbReference>
<dbReference type="InterPro" id="IPR011009">
    <property type="entry name" value="Kinase-like_dom_sf"/>
</dbReference>
<dbReference type="InterPro" id="IPR024171">
    <property type="entry name" value="SRK-like_kinase"/>
</dbReference>
<keyword evidence="5" id="KW-0808">Transferase</keyword>
<evidence type="ECO:0000256" key="18">
    <source>
        <dbReference type="SAM" id="Phobius"/>
    </source>
</evidence>
<dbReference type="SMART" id="SM00220">
    <property type="entry name" value="S_TKc"/>
    <property type="match status" value="1"/>
</dbReference>
<evidence type="ECO:0000313" key="24">
    <source>
        <dbReference type="Proteomes" id="UP000825935"/>
    </source>
</evidence>
<organism evidence="23 24">
    <name type="scientific">Ceratopteris richardii</name>
    <name type="common">Triangle waterfern</name>
    <dbReference type="NCBI Taxonomy" id="49495"/>
    <lineage>
        <taxon>Eukaryota</taxon>
        <taxon>Viridiplantae</taxon>
        <taxon>Streptophyta</taxon>
        <taxon>Embryophyta</taxon>
        <taxon>Tracheophyta</taxon>
        <taxon>Polypodiopsida</taxon>
        <taxon>Polypodiidae</taxon>
        <taxon>Polypodiales</taxon>
        <taxon>Pteridineae</taxon>
        <taxon>Pteridaceae</taxon>
        <taxon>Parkerioideae</taxon>
        <taxon>Ceratopteris</taxon>
    </lineage>
</organism>
<evidence type="ECO:0000256" key="9">
    <source>
        <dbReference type="ARBA" id="ARBA00022777"/>
    </source>
</evidence>
<proteinExistence type="predicted"/>
<dbReference type="PROSITE" id="PS00108">
    <property type="entry name" value="PROTEIN_KINASE_ST"/>
    <property type="match status" value="1"/>
</dbReference>
<evidence type="ECO:0000256" key="17">
    <source>
        <dbReference type="ARBA" id="ARBA00048679"/>
    </source>
</evidence>
<dbReference type="InterPro" id="IPR008271">
    <property type="entry name" value="Ser/Thr_kinase_AS"/>
</dbReference>
<keyword evidence="10" id="KW-0067">ATP-binding</keyword>
<evidence type="ECO:0000256" key="13">
    <source>
        <dbReference type="ARBA" id="ARBA00023157"/>
    </source>
</evidence>
<evidence type="ECO:0000256" key="3">
    <source>
        <dbReference type="ARBA" id="ARBA00022527"/>
    </source>
</evidence>
<evidence type="ECO:0000313" key="23">
    <source>
        <dbReference type="EMBL" id="KAH7299932.1"/>
    </source>
</evidence>
<comment type="catalytic activity">
    <reaction evidence="17">
        <text>L-seryl-[protein] + ATP = O-phospho-L-seryl-[protein] + ADP + H(+)</text>
        <dbReference type="Rhea" id="RHEA:17989"/>
        <dbReference type="Rhea" id="RHEA-COMP:9863"/>
        <dbReference type="Rhea" id="RHEA-COMP:11604"/>
        <dbReference type="ChEBI" id="CHEBI:15378"/>
        <dbReference type="ChEBI" id="CHEBI:29999"/>
        <dbReference type="ChEBI" id="CHEBI:30616"/>
        <dbReference type="ChEBI" id="CHEBI:83421"/>
        <dbReference type="ChEBI" id="CHEBI:456216"/>
        <dbReference type="EC" id="2.7.11.1"/>
    </reaction>
</comment>
<dbReference type="SUPFAM" id="SSF51110">
    <property type="entry name" value="alpha-D-mannose-specific plant lectins"/>
    <property type="match status" value="1"/>
</dbReference>
<dbReference type="EC" id="2.7.11.1" evidence="2"/>
<dbReference type="CDD" id="cd01098">
    <property type="entry name" value="PAN_AP_plant"/>
    <property type="match status" value="1"/>
</dbReference>
<dbReference type="Gene3D" id="1.10.510.10">
    <property type="entry name" value="Transferase(Phosphotransferase) domain 1"/>
    <property type="match status" value="1"/>
</dbReference>
<dbReference type="Gene3D" id="2.90.10.10">
    <property type="entry name" value="Bulb-type lectin domain"/>
    <property type="match status" value="1"/>
</dbReference>
<dbReference type="GO" id="GO:0004674">
    <property type="term" value="F:protein serine/threonine kinase activity"/>
    <property type="evidence" value="ECO:0007669"/>
    <property type="project" value="UniProtKB-KW"/>
</dbReference>
<comment type="subcellular location">
    <subcellularLocation>
        <location evidence="1">Membrane</location>
        <topology evidence="1">Single-pass membrane protein</topology>
    </subcellularLocation>
</comment>
<keyword evidence="9" id="KW-0418">Kinase</keyword>
<evidence type="ECO:0000259" key="22">
    <source>
        <dbReference type="PROSITE" id="PS50948"/>
    </source>
</evidence>
<evidence type="ECO:0000256" key="12">
    <source>
        <dbReference type="ARBA" id="ARBA00023136"/>
    </source>
</evidence>
<dbReference type="EMBL" id="CM035429">
    <property type="protein sequence ID" value="KAH7299932.1"/>
    <property type="molecule type" value="Genomic_DNA"/>
</dbReference>
<dbReference type="PROSITE" id="PS50948">
    <property type="entry name" value="PAN"/>
    <property type="match status" value="1"/>
</dbReference>
<dbReference type="InterPro" id="IPR036426">
    <property type="entry name" value="Bulb-type_lectin_dom_sf"/>
</dbReference>
<sequence length="920" mass="101239">MAVWALLSLAVVFLVKTTVIATADSTIAGDTLQLSELMGAVSANATEIELANAQNTSQYILLSKGGAYAWQFYSVRYGANRSQRLLVVFSTLFNKTVIWMANRDHPVSPNATLVILRQRSPRIALRDGDGSIVWSPSVTNISAIVMNSTGNLYMLDETSTKLQWQSFDDLSDTVIPGQRLSINHSIAASLSWDDWRSGYYTLKAEPGGLVFYASFDSQQSMVPYEIRNYVNNNDSITESLHSDCNHTYILYNDDGSGFTLEQQGEISPQCLKELNYRPSTRGFSFPSIHSGDGFRFARLVPRGDINSFFLSNSTGLLLDSELLRSFYGTYCKLPSYCGVNALCSATDTCSCPQLFQAIDPTDDTQGCSLETPLNCSAFMEHQFLQVPGSDYYANSYLAPHSIVRNYEDCTKLCLQNCSCTAAFHNNKTGECHIYDQVRTIRYLSNPNVNAFLRVSSLPAAPGNGGDGYMSRWVIIGISLGSSVAAVLLVSVLAWRWSKRKAKSPYDEPVTEEEMFLGELPALPPRFTYAVLEKATQGFSKMLGSGASGAVYEGLLNFHSCADRTKPINAHHNLVRVAVKKLNTSALSYRNASNRQFRAEVATLGNVNHINLIQLKGFCAEGVHRILIYEFAENGSLDKWIFPAHNMSSPPVEAQVLPSKTRYRIAVDTAKGLAFLHEECRDKVVHFDVKPQNILLDADFRAKLADFGLSKLEATQSGNIEQSVMAMRGTPGYMAPEWFHNLPVTEKSDVFSYGMVLLELVGGRRNLNTAAATRVDWYLPAWAVRQAEEGRILDVIDKRLMDQLSGQSHEDRDAALASMERLINVAFWCIQGDASTRPSMMTVVLMLEEHLEVPDPPLATAYVPFSCSSMSSTDANALHRNRGSGAAAEGLIALASSSATSSSTVETGSYAVEMNSVVSAR</sequence>
<dbReference type="SMART" id="SM00473">
    <property type="entry name" value="PAN_AP"/>
    <property type="match status" value="1"/>
</dbReference>
<dbReference type="PANTHER" id="PTHR47976">
    <property type="entry name" value="G-TYPE LECTIN S-RECEPTOR-LIKE SERINE/THREONINE-PROTEIN KINASE SD2-5"/>
    <property type="match status" value="1"/>
</dbReference>
<dbReference type="GO" id="GO:0016020">
    <property type="term" value="C:membrane"/>
    <property type="evidence" value="ECO:0007669"/>
    <property type="project" value="UniProtKB-SubCell"/>
</dbReference>
<dbReference type="InterPro" id="IPR000719">
    <property type="entry name" value="Prot_kinase_dom"/>
</dbReference>
<dbReference type="Pfam" id="PF01453">
    <property type="entry name" value="B_lectin"/>
    <property type="match status" value="1"/>
</dbReference>
<feature type="transmembrane region" description="Helical" evidence="18">
    <location>
        <begin position="472"/>
        <end position="494"/>
    </location>
</feature>
<dbReference type="InterPro" id="IPR003609">
    <property type="entry name" value="Pan_app"/>
</dbReference>
<keyword evidence="15" id="KW-0325">Glycoprotein</keyword>
<dbReference type="AlphaFoldDB" id="A0A8T2RU13"/>
<keyword evidence="6 18" id="KW-0812">Transmembrane</keyword>
<feature type="domain" description="Bulb-type lectin" evidence="21">
    <location>
        <begin position="23"/>
        <end position="167"/>
    </location>
</feature>
<dbReference type="Proteomes" id="UP000825935">
    <property type="component" value="Chromosome 24"/>
</dbReference>
<feature type="domain" description="Apple" evidence="22">
    <location>
        <begin position="375"/>
        <end position="455"/>
    </location>
</feature>
<dbReference type="PROSITE" id="PS50927">
    <property type="entry name" value="BULB_LECTIN"/>
    <property type="match status" value="1"/>
</dbReference>
<dbReference type="Gene3D" id="3.30.200.20">
    <property type="entry name" value="Phosphorylase Kinase, domain 1"/>
    <property type="match status" value="1"/>
</dbReference>
<evidence type="ECO:0000259" key="20">
    <source>
        <dbReference type="PROSITE" id="PS50011"/>
    </source>
</evidence>
<keyword evidence="8" id="KW-0547">Nucleotide-binding</keyword>
<evidence type="ECO:0000256" key="19">
    <source>
        <dbReference type="SAM" id="SignalP"/>
    </source>
</evidence>
<dbReference type="GO" id="GO:0005524">
    <property type="term" value="F:ATP binding"/>
    <property type="evidence" value="ECO:0007669"/>
    <property type="project" value="UniProtKB-KW"/>
</dbReference>
<feature type="signal peptide" evidence="19">
    <location>
        <begin position="1"/>
        <end position="21"/>
    </location>
</feature>
<protein>
    <recommendedName>
        <fullName evidence="2">non-specific serine/threonine protein kinase</fullName>
        <ecNumber evidence="2">2.7.11.1</ecNumber>
    </recommendedName>
</protein>
<dbReference type="Pfam" id="PF00069">
    <property type="entry name" value="Pkinase"/>
    <property type="match status" value="1"/>
</dbReference>
<evidence type="ECO:0000256" key="6">
    <source>
        <dbReference type="ARBA" id="ARBA00022692"/>
    </source>
</evidence>
<evidence type="ECO:0000256" key="8">
    <source>
        <dbReference type="ARBA" id="ARBA00022741"/>
    </source>
</evidence>
<comment type="catalytic activity">
    <reaction evidence="16">
        <text>L-threonyl-[protein] + ATP = O-phospho-L-threonyl-[protein] + ADP + H(+)</text>
        <dbReference type="Rhea" id="RHEA:46608"/>
        <dbReference type="Rhea" id="RHEA-COMP:11060"/>
        <dbReference type="Rhea" id="RHEA-COMP:11605"/>
        <dbReference type="ChEBI" id="CHEBI:15378"/>
        <dbReference type="ChEBI" id="CHEBI:30013"/>
        <dbReference type="ChEBI" id="CHEBI:30616"/>
        <dbReference type="ChEBI" id="CHEBI:61977"/>
        <dbReference type="ChEBI" id="CHEBI:456216"/>
        <dbReference type="EC" id="2.7.11.1"/>
    </reaction>
</comment>
<evidence type="ECO:0000256" key="14">
    <source>
        <dbReference type="ARBA" id="ARBA00023170"/>
    </source>
</evidence>